<dbReference type="KEGG" id="dord:105988044"/>
<dbReference type="PANTHER" id="PTHR11334:SF29">
    <property type="entry name" value="MAS-RELATED G-PROTEIN COUPLED RECEPTOR MEMBER X2"/>
    <property type="match status" value="1"/>
</dbReference>
<dbReference type="OrthoDB" id="9631784at2759"/>
<proteinExistence type="predicted"/>
<evidence type="ECO:0000256" key="2">
    <source>
        <dbReference type="ARBA" id="ARBA00022475"/>
    </source>
</evidence>
<dbReference type="GeneID" id="105988044"/>
<evidence type="ECO:0000256" key="4">
    <source>
        <dbReference type="ARBA" id="ARBA00022989"/>
    </source>
</evidence>
<keyword evidence="5" id="KW-0297">G-protein coupled receptor</keyword>
<keyword evidence="2" id="KW-1003">Cell membrane</keyword>
<dbReference type="GO" id="GO:0004930">
    <property type="term" value="F:G protein-coupled receptor activity"/>
    <property type="evidence" value="ECO:0007669"/>
    <property type="project" value="UniProtKB-KW"/>
</dbReference>
<evidence type="ECO:0000256" key="7">
    <source>
        <dbReference type="ARBA" id="ARBA00023170"/>
    </source>
</evidence>
<dbReference type="RefSeq" id="XP_012874989.1">
    <property type="nucleotide sequence ID" value="XM_013019535.1"/>
</dbReference>
<keyword evidence="6 10" id="KW-0472">Membrane</keyword>
<gene>
    <name evidence="13" type="primary">LOC105988044</name>
</gene>
<comment type="subcellular location">
    <subcellularLocation>
        <location evidence="1">Cell membrane</location>
        <topology evidence="1">Multi-pass membrane protein</topology>
    </subcellularLocation>
</comment>
<evidence type="ECO:0000256" key="8">
    <source>
        <dbReference type="ARBA" id="ARBA00023224"/>
    </source>
</evidence>
<evidence type="ECO:0000313" key="12">
    <source>
        <dbReference type="Proteomes" id="UP000081671"/>
    </source>
</evidence>
<dbReference type="PRINTS" id="PR00237">
    <property type="entry name" value="GPCRRHODOPSN"/>
</dbReference>
<feature type="region of interest" description="Disordered" evidence="9">
    <location>
        <begin position="367"/>
        <end position="392"/>
    </location>
</feature>
<dbReference type="Gene3D" id="1.20.1070.10">
    <property type="entry name" value="Rhodopsin 7-helix transmembrane proteins"/>
    <property type="match status" value="1"/>
</dbReference>
<evidence type="ECO:0000256" key="6">
    <source>
        <dbReference type="ARBA" id="ARBA00023136"/>
    </source>
</evidence>
<feature type="transmembrane region" description="Helical" evidence="10">
    <location>
        <begin position="252"/>
        <end position="274"/>
    </location>
</feature>
<dbReference type="PRINTS" id="PR02108">
    <property type="entry name" value="MRGPCRFAMILY"/>
</dbReference>
<feature type="transmembrane region" description="Helical" evidence="10">
    <location>
        <begin position="171"/>
        <end position="190"/>
    </location>
</feature>
<evidence type="ECO:0000259" key="11">
    <source>
        <dbReference type="PROSITE" id="PS50262"/>
    </source>
</evidence>
<evidence type="ECO:0000313" key="13">
    <source>
        <dbReference type="RefSeq" id="XP_012874989.1"/>
    </source>
</evidence>
<sequence length="392" mass="44330">MNVEDWGKPFVAVIQLWCRKEIAWWTSLLRVHDTAKKEPKDTTKPSENTEKQLFNKAVDSAIAQSEKGSSSPQQVTPATLNRKMEERSTNGVIVGLEPTTSALITEVMGTYDYNHTYQGHCFMEVTILMWLNVIIDVIGLAGNTAVIWLLGFRIRRNVISVYILNLAVADFFYLCSNFIAGLSFLSVISLERCLSVLCPIWYRCHRPTHVSSFMCVIVWTLSLPLAFLVSYYCQGLLTYFDWKSCLLVRLSSAGYLLCLFVILSGSSLALTVRMFCGPQRMSLTRLYVTILLTVLVFIFCGLPHGIGYYLHGVTYVVFQFTCYSPNLLFLLTSINSCANPIIYFFVGSFRQQQRQTLKHVLQRALQDTPEDNERGGSLSQGTLEMSGSRVEQ</sequence>
<feature type="transmembrane region" description="Helical" evidence="10">
    <location>
        <begin position="326"/>
        <end position="346"/>
    </location>
</feature>
<dbReference type="AlphaFoldDB" id="A0A1S3FG17"/>
<dbReference type="InterPro" id="IPR000276">
    <property type="entry name" value="GPCR_Rhodpsn"/>
</dbReference>
<dbReference type="SUPFAM" id="SSF81321">
    <property type="entry name" value="Family A G protein-coupled receptor-like"/>
    <property type="match status" value="1"/>
</dbReference>
<dbReference type="PANTHER" id="PTHR11334">
    <property type="entry name" value="MAS-RELATED G-PROTEIN COUPLED RECEPTOR"/>
    <property type="match status" value="1"/>
</dbReference>
<keyword evidence="7" id="KW-0675">Receptor</keyword>
<organism evidence="12 13">
    <name type="scientific">Dipodomys ordii</name>
    <name type="common">Ord's kangaroo rat</name>
    <dbReference type="NCBI Taxonomy" id="10020"/>
    <lineage>
        <taxon>Eukaryota</taxon>
        <taxon>Metazoa</taxon>
        <taxon>Chordata</taxon>
        <taxon>Craniata</taxon>
        <taxon>Vertebrata</taxon>
        <taxon>Euteleostomi</taxon>
        <taxon>Mammalia</taxon>
        <taxon>Eutheria</taxon>
        <taxon>Euarchontoglires</taxon>
        <taxon>Glires</taxon>
        <taxon>Rodentia</taxon>
        <taxon>Castorimorpha</taxon>
        <taxon>Heteromyidae</taxon>
        <taxon>Dipodomyinae</taxon>
        <taxon>Dipodomys</taxon>
    </lineage>
</organism>
<dbReference type="InterPro" id="IPR026234">
    <property type="entry name" value="MRGPCRFAMILY"/>
</dbReference>
<evidence type="ECO:0000256" key="3">
    <source>
        <dbReference type="ARBA" id="ARBA00022692"/>
    </source>
</evidence>
<dbReference type="GO" id="GO:0005886">
    <property type="term" value="C:plasma membrane"/>
    <property type="evidence" value="ECO:0007669"/>
    <property type="project" value="TreeGrafter"/>
</dbReference>
<keyword evidence="12" id="KW-1185">Reference proteome</keyword>
<name>A0A1S3FG17_DIPOR</name>
<dbReference type="InParanoid" id="A0A1S3FG17"/>
<dbReference type="FunFam" id="1.20.1070.10:FF:000140">
    <property type="entry name" value="Mas-related G-protein coupled receptor member X2"/>
    <property type="match status" value="1"/>
</dbReference>
<dbReference type="Proteomes" id="UP000081671">
    <property type="component" value="Unplaced"/>
</dbReference>
<evidence type="ECO:0000256" key="1">
    <source>
        <dbReference type="ARBA" id="ARBA00004651"/>
    </source>
</evidence>
<feature type="transmembrane region" description="Helical" evidence="10">
    <location>
        <begin position="210"/>
        <end position="232"/>
    </location>
</feature>
<accession>A0A1S3FG17</accession>
<dbReference type="PROSITE" id="PS50262">
    <property type="entry name" value="G_PROTEIN_RECEP_F1_2"/>
    <property type="match status" value="1"/>
</dbReference>
<evidence type="ECO:0000256" key="5">
    <source>
        <dbReference type="ARBA" id="ARBA00023040"/>
    </source>
</evidence>
<feature type="transmembrane region" description="Helical" evidence="10">
    <location>
        <begin position="127"/>
        <end position="151"/>
    </location>
</feature>
<keyword evidence="3 10" id="KW-0812">Transmembrane</keyword>
<reference evidence="13" key="1">
    <citation type="submission" date="2025-08" db="UniProtKB">
        <authorList>
            <consortium name="RefSeq"/>
        </authorList>
    </citation>
    <scope>IDENTIFICATION</scope>
    <source>
        <tissue evidence="13">Kidney</tissue>
    </source>
</reference>
<protein>
    <submittedName>
        <fullName evidence="13">Mas-related G-protein coupled receptor member A6-like</fullName>
    </submittedName>
</protein>
<keyword evidence="8" id="KW-0807">Transducer</keyword>
<dbReference type="InterPro" id="IPR017452">
    <property type="entry name" value="GPCR_Rhodpsn_7TM"/>
</dbReference>
<feature type="domain" description="G-protein coupled receptors family 1 profile" evidence="11">
    <location>
        <begin position="184"/>
        <end position="343"/>
    </location>
</feature>
<evidence type="ECO:0000256" key="9">
    <source>
        <dbReference type="SAM" id="MobiDB-lite"/>
    </source>
</evidence>
<evidence type="ECO:0000256" key="10">
    <source>
        <dbReference type="SAM" id="Phobius"/>
    </source>
</evidence>
<feature type="transmembrane region" description="Helical" evidence="10">
    <location>
        <begin position="286"/>
        <end position="306"/>
    </location>
</feature>
<keyword evidence="4 10" id="KW-1133">Transmembrane helix</keyword>